<keyword evidence="2" id="KW-1185">Reference proteome</keyword>
<evidence type="ECO:0000313" key="1">
    <source>
        <dbReference type="EMBL" id="GBM25543.1"/>
    </source>
</evidence>
<evidence type="ECO:0000313" key="2">
    <source>
        <dbReference type="Proteomes" id="UP000499080"/>
    </source>
</evidence>
<sequence length="115" mass="12899">MLTLEDTGLGCPIHWPARSRDPPALTSPARHMKAKMYETSDESVEDLIVRIYIAAGRSEVRQESSNGIPHNADVKHVRHFGSCNAIGSRIIFVNPTQQKSLPSFWENTELKKTIN</sequence>
<organism evidence="1 2">
    <name type="scientific">Araneus ventricosus</name>
    <name type="common">Orbweaver spider</name>
    <name type="synonym">Epeira ventricosa</name>
    <dbReference type="NCBI Taxonomy" id="182803"/>
    <lineage>
        <taxon>Eukaryota</taxon>
        <taxon>Metazoa</taxon>
        <taxon>Ecdysozoa</taxon>
        <taxon>Arthropoda</taxon>
        <taxon>Chelicerata</taxon>
        <taxon>Arachnida</taxon>
        <taxon>Araneae</taxon>
        <taxon>Araneomorphae</taxon>
        <taxon>Entelegynae</taxon>
        <taxon>Araneoidea</taxon>
        <taxon>Araneidae</taxon>
        <taxon>Araneus</taxon>
    </lineage>
</organism>
<accession>A0A4Y2E8Q1</accession>
<reference evidence="1 2" key="1">
    <citation type="journal article" date="2019" name="Sci. Rep.">
        <title>Orb-weaving spider Araneus ventricosus genome elucidates the spidroin gene catalogue.</title>
        <authorList>
            <person name="Kono N."/>
            <person name="Nakamura H."/>
            <person name="Ohtoshi R."/>
            <person name="Moran D.A.P."/>
            <person name="Shinohara A."/>
            <person name="Yoshida Y."/>
            <person name="Fujiwara M."/>
            <person name="Mori M."/>
            <person name="Tomita M."/>
            <person name="Arakawa K."/>
        </authorList>
    </citation>
    <scope>NUCLEOTIDE SEQUENCE [LARGE SCALE GENOMIC DNA]</scope>
</reference>
<name>A0A4Y2E8Q1_ARAVE</name>
<proteinExistence type="predicted"/>
<comment type="caution">
    <text evidence="1">The sequence shown here is derived from an EMBL/GenBank/DDBJ whole genome shotgun (WGS) entry which is preliminary data.</text>
</comment>
<dbReference type="EMBL" id="BGPR01000540">
    <property type="protein sequence ID" value="GBM25543.1"/>
    <property type="molecule type" value="Genomic_DNA"/>
</dbReference>
<protein>
    <submittedName>
        <fullName evidence="1">Uncharacterized protein</fullName>
    </submittedName>
</protein>
<dbReference type="AlphaFoldDB" id="A0A4Y2E8Q1"/>
<dbReference type="Proteomes" id="UP000499080">
    <property type="component" value="Unassembled WGS sequence"/>
</dbReference>
<gene>
    <name evidence="1" type="ORF">AVEN_272541_1</name>
</gene>